<dbReference type="InterPro" id="IPR007110">
    <property type="entry name" value="Ig-like_dom"/>
</dbReference>
<evidence type="ECO:0000256" key="1">
    <source>
        <dbReference type="ARBA" id="ARBA00022729"/>
    </source>
</evidence>
<keyword evidence="1 3" id="KW-0732">Signal</keyword>
<dbReference type="Pfam" id="PF13927">
    <property type="entry name" value="Ig_3"/>
    <property type="match status" value="1"/>
</dbReference>
<evidence type="ECO:0000313" key="6">
    <source>
        <dbReference type="Proteomes" id="UP001482620"/>
    </source>
</evidence>
<dbReference type="SMART" id="SM00408">
    <property type="entry name" value="IGc2"/>
    <property type="match status" value="1"/>
</dbReference>
<keyword evidence="6" id="KW-1185">Reference proteome</keyword>
<comment type="caution">
    <text evidence="5">The sequence shown here is derived from an EMBL/GenBank/DDBJ whole genome shotgun (WGS) entry which is preliminary data.</text>
</comment>
<gene>
    <name evidence="5" type="ORF">ILYODFUR_023070</name>
</gene>
<evidence type="ECO:0000256" key="2">
    <source>
        <dbReference type="ARBA" id="ARBA00023157"/>
    </source>
</evidence>
<feature type="signal peptide" evidence="3">
    <location>
        <begin position="1"/>
        <end position="25"/>
    </location>
</feature>
<dbReference type="PANTHER" id="PTHR45080:SF8">
    <property type="entry name" value="IG-LIKE DOMAIN-CONTAINING PROTEIN"/>
    <property type="match status" value="1"/>
</dbReference>
<accession>A0ABV0SNK3</accession>
<dbReference type="PROSITE" id="PS50835">
    <property type="entry name" value="IG_LIKE"/>
    <property type="match status" value="1"/>
</dbReference>
<protein>
    <recommendedName>
        <fullName evidence="4">Ig-like domain-containing protein</fullName>
    </recommendedName>
</protein>
<keyword evidence="2" id="KW-1015">Disulfide bond</keyword>
<organism evidence="5 6">
    <name type="scientific">Ilyodon furcidens</name>
    <name type="common">goldbreast splitfin</name>
    <dbReference type="NCBI Taxonomy" id="33524"/>
    <lineage>
        <taxon>Eukaryota</taxon>
        <taxon>Metazoa</taxon>
        <taxon>Chordata</taxon>
        <taxon>Craniata</taxon>
        <taxon>Vertebrata</taxon>
        <taxon>Euteleostomi</taxon>
        <taxon>Actinopterygii</taxon>
        <taxon>Neopterygii</taxon>
        <taxon>Teleostei</taxon>
        <taxon>Neoteleostei</taxon>
        <taxon>Acanthomorphata</taxon>
        <taxon>Ovalentaria</taxon>
        <taxon>Atherinomorphae</taxon>
        <taxon>Cyprinodontiformes</taxon>
        <taxon>Goodeidae</taxon>
        <taxon>Ilyodon</taxon>
    </lineage>
</organism>
<reference evidence="5 6" key="1">
    <citation type="submission" date="2021-06" db="EMBL/GenBank/DDBJ databases">
        <authorList>
            <person name="Palmer J.M."/>
        </authorList>
    </citation>
    <scope>NUCLEOTIDE SEQUENCE [LARGE SCALE GENOMIC DNA]</scope>
    <source>
        <strain evidence="6">if_2019</strain>
        <tissue evidence="5">Muscle</tissue>
    </source>
</reference>
<dbReference type="InterPro" id="IPR003598">
    <property type="entry name" value="Ig_sub2"/>
</dbReference>
<dbReference type="Proteomes" id="UP001482620">
    <property type="component" value="Unassembled WGS sequence"/>
</dbReference>
<feature type="chain" id="PRO_5047339666" description="Ig-like domain-containing protein" evidence="3">
    <location>
        <begin position="26"/>
        <end position="146"/>
    </location>
</feature>
<dbReference type="SUPFAM" id="SSF48726">
    <property type="entry name" value="Immunoglobulin"/>
    <property type="match status" value="1"/>
</dbReference>
<sequence>MLAKGGHPALTLMSLLLLLWKEAAGIEVPQDSKIQQDLKQPPTIIKQSVKDYIVDPRDNTIIIECEAKGNPVPTFSWRRNGRFITIGKDPRVTMRKRSGTLEIGFRNGGRPEDYEGEYQCFATNDFGVALSNKILLRVSSKNTFIF</sequence>
<dbReference type="InterPro" id="IPR013783">
    <property type="entry name" value="Ig-like_fold"/>
</dbReference>
<dbReference type="EMBL" id="JAHRIQ010002600">
    <property type="protein sequence ID" value="MEQ2222153.1"/>
    <property type="molecule type" value="Genomic_DNA"/>
</dbReference>
<dbReference type="InterPro" id="IPR050958">
    <property type="entry name" value="Cell_Adh-Cytoskel_Orgn"/>
</dbReference>
<dbReference type="InterPro" id="IPR036179">
    <property type="entry name" value="Ig-like_dom_sf"/>
</dbReference>
<evidence type="ECO:0000256" key="3">
    <source>
        <dbReference type="SAM" id="SignalP"/>
    </source>
</evidence>
<feature type="domain" description="Ig-like" evidence="4">
    <location>
        <begin position="42"/>
        <end position="131"/>
    </location>
</feature>
<dbReference type="Gene3D" id="2.60.40.10">
    <property type="entry name" value="Immunoglobulins"/>
    <property type="match status" value="1"/>
</dbReference>
<name>A0ABV0SNK3_9TELE</name>
<proteinExistence type="predicted"/>
<evidence type="ECO:0000259" key="4">
    <source>
        <dbReference type="PROSITE" id="PS50835"/>
    </source>
</evidence>
<dbReference type="PANTHER" id="PTHR45080">
    <property type="entry name" value="CONTACTIN 5"/>
    <property type="match status" value="1"/>
</dbReference>
<evidence type="ECO:0000313" key="5">
    <source>
        <dbReference type="EMBL" id="MEQ2222153.1"/>
    </source>
</evidence>